<accession>A0ABR2JKD6</accession>
<evidence type="ECO:0000256" key="2">
    <source>
        <dbReference type="SAM" id="MobiDB-lite"/>
    </source>
</evidence>
<gene>
    <name evidence="3" type="ORF">M9Y10_004881</name>
</gene>
<feature type="region of interest" description="Disordered" evidence="2">
    <location>
        <begin position="345"/>
        <end position="378"/>
    </location>
</feature>
<protein>
    <recommendedName>
        <fullName evidence="5">GRIP domain-containing protein</fullName>
    </recommendedName>
</protein>
<evidence type="ECO:0000313" key="3">
    <source>
        <dbReference type="EMBL" id="KAK8878117.1"/>
    </source>
</evidence>
<comment type="caution">
    <text evidence="3">The sequence shown here is derived from an EMBL/GenBank/DDBJ whole genome shotgun (WGS) entry which is preliminary data.</text>
</comment>
<feature type="coiled-coil region" evidence="1">
    <location>
        <begin position="130"/>
        <end position="171"/>
    </location>
</feature>
<feature type="coiled-coil region" evidence="1">
    <location>
        <begin position="209"/>
        <end position="309"/>
    </location>
</feature>
<name>A0ABR2JKD6_9EUKA</name>
<evidence type="ECO:0000256" key="1">
    <source>
        <dbReference type="SAM" id="Coils"/>
    </source>
</evidence>
<dbReference type="Proteomes" id="UP001470230">
    <property type="component" value="Unassembled WGS sequence"/>
</dbReference>
<feature type="coiled-coil region" evidence="1">
    <location>
        <begin position="28"/>
        <end position="62"/>
    </location>
</feature>
<dbReference type="EMBL" id="JAPFFF010000011">
    <property type="protein sequence ID" value="KAK8878117.1"/>
    <property type="molecule type" value="Genomic_DNA"/>
</dbReference>
<organism evidence="3 4">
    <name type="scientific">Tritrichomonas musculus</name>
    <dbReference type="NCBI Taxonomy" id="1915356"/>
    <lineage>
        <taxon>Eukaryota</taxon>
        <taxon>Metamonada</taxon>
        <taxon>Parabasalia</taxon>
        <taxon>Tritrichomonadida</taxon>
        <taxon>Tritrichomonadidae</taxon>
        <taxon>Tritrichomonas</taxon>
    </lineage>
</organism>
<reference evidence="3 4" key="1">
    <citation type="submission" date="2024-04" db="EMBL/GenBank/DDBJ databases">
        <title>Tritrichomonas musculus Genome.</title>
        <authorList>
            <person name="Alves-Ferreira E."/>
            <person name="Grigg M."/>
            <person name="Lorenzi H."/>
            <person name="Galac M."/>
        </authorList>
    </citation>
    <scope>NUCLEOTIDE SEQUENCE [LARGE SCALE GENOMIC DNA]</scope>
    <source>
        <strain evidence="3 4">EAF2021</strain>
    </source>
</reference>
<evidence type="ECO:0008006" key="5">
    <source>
        <dbReference type="Google" id="ProtNLM"/>
    </source>
</evidence>
<keyword evidence="1" id="KW-0175">Coiled coil</keyword>
<sequence>MKLTEEMVRQIHDVEKLQYLLIGMIQKKIEQSKKADIQKKQIKELRNKLKTATEELKVLHQKLDQIGLHQYDGAFEKIRADFNEYYFTQLFQLIQGIPFNNNNDSNSTDSQSFFPPSLISQMNSFREIFSKTSEEQLNHYENLISQKNEEIDSIKNKMEILQDQLNTAMNSPISKDIEKLITEKDSAILEMKSMLQSSVNSDKRKQQLIEEQQAEIQKLHNLLSQSSSNKALDINSSSFNSSLHSNLHNSDVAEVARLERTIADLENRINNSQASRELEIKNERLSSMIEKSNLLYADAVEEIRKLKEKYLLACDSNQLKIVNSFSFHSSSQSYDTDIIQVGIDNKNDNDNNNENFSTPLVKTSSKSKSKMKLNSTNPSDKIKMKKIKHTYRVLIASLRQTLLQFFLKDEASQISLVPVILELVGCNQQQIDTVMLKIQSSQHFVNRTGGLFGFFG</sequence>
<evidence type="ECO:0000313" key="4">
    <source>
        <dbReference type="Proteomes" id="UP001470230"/>
    </source>
</evidence>
<proteinExistence type="predicted"/>
<keyword evidence="4" id="KW-1185">Reference proteome</keyword>